<dbReference type="AlphaFoldDB" id="A0A9J6P7T4"/>
<dbReference type="InterPro" id="IPR018306">
    <property type="entry name" value="Phage_T5_Orf172_DNA-bd"/>
</dbReference>
<sequence>MALNVIEPGWLYVIANPAMPRVCKVGFTTREPEERAAELHDTGSPQPYHVVAKWHVDDVRAAERRAHAALDRFRTDAGREWFALPADRAVRALDRLHGSTTRPTIARRAWRILRGVVEGLGWLTLVLLIAGI</sequence>
<keyword evidence="3" id="KW-1185">Reference proteome</keyword>
<proteinExistence type="predicted"/>
<dbReference type="SMART" id="SM00974">
    <property type="entry name" value="T5orf172"/>
    <property type="match status" value="1"/>
</dbReference>
<feature type="domain" description="Bacteriophage T5 Orf172 DNA-binding" evidence="1">
    <location>
        <begin position="17"/>
        <end position="96"/>
    </location>
</feature>
<evidence type="ECO:0000259" key="1">
    <source>
        <dbReference type="SMART" id="SM00974"/>
    </source>
</evidence>
<reference evidence="2" key="1">
    <citation type="submission" date="2022-06" db="EMBL/GenBank/DDBJ databases">
        <title>Isolation and Genomics of Futiania mangrovii gen. nov., sp. nov., a Rare and Metabolically-versatile member in the Class Alphaproteobacteria.</title>
        <authorList>
            <person name="Liu L."/>
            <person name="Huang W.-C."/>
            <person name="Pan J."/>
            <person name="Li J."/>
            <person name="Huang Y."/>
            <person name="Du H."/>
            <person name="Liu Y."/>
            <person name="Li M."/>
        </authorList>
    </citation>
    <scope>NUCLEOTIDE SEQUENCE</scope>
    <source>
        <strain evidence="2">FT118</strain>
    </source>
</reference>
<organism evidence="2 3">
    <name type="scientific">Futiania mangrovi</name>
    <dbReference type="NCBI Taxonomy" id="2959716"/>
    <lineage>
        <taxon>Bacteria</taxon>
        <taxon>Pseudomonadati</taxon>
        <taxon>Pseudomonadota</taxon>
        <taxon>Alphaproteobacteria</taxon>
        <taxon>Futianiales</taxon>
        <taxon>Futianiaceae</taxon>
        <taxon>Futiania</taxon>
    </lineage>
</organism>
<comment type="caution">
    <text evidence="2">The sequence shown here is derived from an EMBL/GenBank/DDBJ whole genome shotgun (WGS) entry which is preliminary data.</text>
</comment>
<name>A0A9J6P7T4_9PROT</name>
<evidence type="ECO:0000313" key="2">
    <source>
        <dbReference type="EMBL" id="MCP1335140.1"/>
    </source>
</evidence>
<protein>
    <submittedName>
        <fullName evidence="2">GIY-YIG nuclease family protein</fullName>
    </submittedName>
</protein>
<dbReference type="RefSeq" id="WP_269331095.1">
    <property type="nucleotide sequence ID" value="NZ_JAMZFT010000001.1"/>
</dbReference>
<dbReference type="Pfam" id="PF10544">
    <property type="entry name" value="T5orf172"/>
    <property type="match status" value="1"/>
</dbReference>
<gene>
    <name evidence="2" type="ORF">NJQ99_01825</name>
</gene>
<dbReference type="Proteomes" id="UP001055804">
    <property type="component" value="Unassembled WGS sequence"/>
</dbReference>
<accession>A0A9J6P7T4</accession>
<evidence type="ECO:0000313" key="3">
    <source>
        <dbReference type="Proteomes" id="UP001055804"/>
    </source>
</evidence>
<dbReference type="EMBL" id="JAMZFT010000001">
    <property type="protein sequence ID" value="MCP1335140.1"/>
    <property type="molecule type" value="Genomic_DNA"/>
</dbReference>